<dbReference type="Proteomes" id="UP000265520">
    <property type="component" value="Unassembled WGS sequence"/>
</dbReference>
<dbReference type="EMBL" id="LXQA011136497">
    <property type="protein sequence ID" value="MCI86295.1"/>
    <property type="molecule type" value="Genomic_DNA"/>
</dbReference>
<evidence type="ECO:0000313" key="2">
    <source>
        <dbReference type="Proteomes" id="UP000265520"/>
    </source>
</evidence>
<keyword evidence="2" id="KW-1185">Reference proteome</keyword>
<evidence type="ECO:0000313" key="1">
    <source>
        <dbReference type="EMBL" id="MCI86295.1"/>
    </source>
</evidence>
<organism evidence="1 2">
    <name type="scientific">Trifolium medium</name>
    <dbReference type="NCBI Taxonomy" id="97028"/>
    <lineage>
        <taxon>Eukaryota</taxon>
        <taxon>Viridiplantae</taxon>
        <taxon>Streptophyta</taxon>
        <taxon>Embryophyta</taxon>
        <taxon>Tracheophyta</taxon>
        <taxon>Spermatophyta</taxon>
        <taxon>Magnoliopsida</taxon>
        <taxon>eudicotyledons</taxon>
        <taxon>Gunneridae</taxon>
        <taxon>Pentapetalae</taxon>
        <taxon>rosids</taxon>
        <taxon>fabids</taxon>
        <taxon>Fabales</taxon>
        <taxon>Fabaceae</taxon>
        <taxon>Papilionoideae</taxon>
        <taxon>50 kb inversion clade</taxon>
        <taxon>NPAAA clade</taxon>
        <taxon>Hologalegina</taxon>
        <taxon>IRL clade</taxon>
        <taxon>Trifolieae</taxon>
        <taxon>Trifolium</taxon>
    </lineage>
</organism>
<proteinExistence type="predicted"/>
<name>A0A392VHK1_9FABA</name>
<reference evidence="1 2" key="1">
    <citation type="journal article" date="2018" name="Front. Plant Sci.">
        <title>Red Clover (Trifolium pratense) and Zigzag Clover (T. medium) - A Picture of Genomic Similarities and Differences.</title>
        <authorList>
            <person name="Dluhosova J."/>
            <person name="Istvanek J."/>
            <person name="Nedelnik J."/>
            <person name="Repkova J."/>
        </authorList>
    </citation>
    <scope>NUCLEOTIDE SEQUENCE [LARGE SCALE GENOMIC DNA]</scope>
    <source>
        <strain evidence="2">cv. 10/8</strain>
        <tissue evidence="1">Leaf</tissue>
    </source>
</reference>
<accession>A0A392VHK1</accession>
<protein>
    <submittedName>
        <fullName evidence="1">Uncharacterized protein</fullName>
    </submittedName>
</protein>
<comment type="caution">
    <text evidence="1">The sequence shown here is derived from an EMBL/GenBank/DDBJ whole genome shotgun (WGS) entry which is preliminary data.</text>
</comment>
<sequence length="37" mass="4333">MGMRLEEGVREGRWLKTADHPVVQRNSGTIILRRKNK</sequence>
<dbReference type="AlphaFoldDB" id="A0A392VHK1"/>
<feature type="non-terminal residue" evidence="1">
    <location>
        <position position="37"/>
    </location>
</feature>